<keyword evidence="7" id="KW-0472">Membrane</keyword>
<evidence type="ECO:0000256" key="4">
    <source>
        <dbReference type="ARBA" id="ARBA00034119"/>
    </source>
</evidence>
<evidence type="ECO:0000259" key="8">
    <source>
        <dbReference type="PROSITE" id="PS50157"/>
    </source>
</evidence>
<dbReference type="VEuPathDB" id="VectorBase:CSON005576"/>
<accession>A0A336LYT4</accession>
<dbReference type="EMBL" id="UFQT01000218">
    <property type="protein sequence ID" value="SSX21879.1"/>
    <property type="molecule type" value="Genomic_DNA"/>
</dbReference>
<sequence length="405" mass="47582">MKLPVNHQWKCLQNRELSSRETSKVFVLIFILVCIFLPNFFILSRHLVIFIEMSSQPISSESQLVPCLFCDLSLVFPAAKDEYLAHLFMVHKLVIADVQDIKILPEYLKSWQKTFQGHAITEYCTTMLLDKTPDGKPSSNEKYYLLSDIVAEDREIRRKIETKYLESVLARHQFEKNDEGFERGCLYCRDIIKGTRSMYLEHLYSKHFLHLGKSENLVFIDELIDTVEAKLESLICLYCEKTFKDRTVLKEHMRKKGHKRINPDNKFYDKFFLINYKGKSQSPVHRAPATQEPSSNKNHKRSPRTVSDTERRKKPQTPCNKSRVFQTDNSDSEWSDWTEEEIAIVCLFCNISSGKIDSIKEHMRQVHDFNFDLVVEGLNFYQRVKMVNFIRRQVMQNHCKTPTSA</sequence>
<reference evidence="10" key="2">
    <citation type="submission" date="2018-07" db="EMBL/GenBank/DDBJ databases">
        <authorList>
            <person name="Quirk P.G."/>
            <person name="Krulwich T.A."/>
        </authorList>
    </citation>
    <scope>NUCLEOTIDE SEQUENCE</scope>
</reference>
<evidence type="ECO:0000256" key="1">
    <source>
        <dbReference type="ARBA" id="ARBA00022723"/>
    </source>
</evidence>
<evidence type="ECO:0000256" key="3">
    <source>
        <dbReference type="ARBA" id="ARBA00022833"/>
    </source>
</evidence>
<dbReference type="AlphaFoldDB" id="A0A336LYT4"/>
<evidence type="ECO:0000256" key="5">
    <source>
        <dbReference type="PROSITE-ProRule" id="PRU00042"/>
    </source>
</evidence>
<dbReference type="OMA" id="WDKPEFF"/>
<dbReference type="PROSITE" id="PS00028">
    <property type="entry name" value="ZINC_FINGER_C2H2_1"/>
    <property type="match status" value="1"/>
</dbReference>
<feature type="domain" description="C2H2-type" evidence="8">
    <location>
        <begin position="234"/>
        <end position="263"/>
    </location>
</feature>
<evidence type="ECO:0000256" key="7">
    <source>
        <dbReference type="SAM" id="Phobius"/>
    </source>
</evidence>
<keyword evidence="2 5" id="KW-0863">Zinc-finger</keyword>
<dbReference type="InterPro" id="IPR013087">
    <property type="entry name" value="Znf_C2H2_type"/>
</dbReference>
<feature type="compositionally biased region" description="Polar residues" evidence="6">
    <location>
        <begin position="317"/>
        <end position="326"/>
    </location>
</feature>
<comment type="similarity">
    <text evidence="4">Belongs to the ZNF277 family.</text>
</comment>
<keyword evidence="1" id="KW-0479">Metal-binding</keyword>
<dbReference type="InterPro" id="IPR041661">
    <property type="entry name" value="ZN622/Rei1/Reh1_Znf-C2H2"/>
</dbReference>
<keyword evidence="7" id="KW-0812">Transmembrane</keyword>
<dbReference type="InterPro" id="IPR040048">
    <property type="entry name" value="ZNF277"/>
</dbReference>
<dbReference type="Gene3D" id="3.30.160.60">
    <property type="entry name" value="Classic Zinc Finger"/>
    <property type="match status" value="1"/>
</dbReference>
<keyword evidence="7" id="KW-1133">Transmembrane helix</keyword>
<dbReference type="SUPFAM" id="SSF57667">
    <property type="entry name" value="beta-beta-alpha zinc fingers"/>
    <property type="match status" value="2"/>
</dbReference>
<name>A0A336LYT4_CULSO</name>
<dbReference type="Pfam" id="PF12756">
    <property type="entry name" value="zf-C2H2_2"/>
    <property type="match status" value="2"/>
</dbReference>
<feature type="region of interest" description="Disordered" evidence="6">
    <location>
        <begin position="280"/>
        <end position="329"/>
    </location>
</feature>
<evidence type="ECO:0000256" key="2">
    <source>
        <dbReference type="ARBA" id="ARBA00022771"/>
    </source>
</evidence>
<protein>
    <submittedName>
        <fullName evidence="10">CSON005576 protein</fullName>
    </submittedName>
</protein>
<dbReference type="GO" id="GO:0008270">
    <property type="term" value="F:zinc ion binding"/>
    <property type="evidence" value="ECO:0007669"/>
    <property type="project" value="UniProtKB-KW"/>
</dbReference>
<dbReference type="InterPro" id="IPR036236">
    <property type="entry name" value="Znf_C2H2_sf"/>
</dbReference>
<gene>
    <name evidence="10" type="primary">CSON005576</name>
</gene>
<keyword evidence="3" id="KW-0862">Zinc</keyword>
<dbReference type="PROSITE" id="PS50157">
    <property type="entry name" value="ZINC_FINGER_C2H2_2"/>
    <property type="match status" value="1"/>
</dbReference>
<dbReference type="PANTHER" id="PTHR13267">
    <property type="entry name" value="ZINC FINGER PROTEIN 277"/>
    <property type="match status" value="1"/>
</dbReference>
<dbReference type="SMART" id="SM00355">
    <property type="entry name" value="ZnF_C2H2"/>
    <property type="match status" value="3"/>
</dbReference>
<feature type="transmembrane region" description="Helical" evidence="7">
    <location>
        <begin position="25"/>
        <end position="43"/>
    </location>
</feature>
<proteinExistence type="inferred from homology"/>
<dbReference type="PANTHER" id="PTHR13267:SF3">
    <property type="entry name" value="ZINC FINGER PROTEIN 277"/>
    <property type="match status" value="1"/>
</dbReference>
<evidence type="ECO:0000313" key="10">
    <source>
        <dbReference type="EMBL" id="SSX21879.1"/>
    </source>
</evidence>
<evidence type="ECO:0000313" key="9">
    <source>
        <dbReference type="EMBL" id="SSX01499.1"/>
    </source>
</evidence>
<dbReference type="EMBL" id="UFQS01000218">
    <property type="protein sequence ID" value="SSX01499.1"/>
    <property type="molecule type" value="Genomic_DNA"/>
</dbReference>
<evidence type="ECO:0000256" key="6">
    <source>
        <dbReference type="SAM" id="MobiDB-lite"/>
    </source>
</evidence>
<organism evidence="10">
    <name type="scientific">Culicoides sonorensis</name>
    <name type="common">Biting midge</name>
    <dbReference type="NCBI Taxonomy" id="179676"/>
    <lineage>
        <taxon>Eukaryota</taxon>
        <taxon>Metazoa</taxon>
        <taxon>Ecdysozoa</taxon>
        <taxon>Arthropoda</taxon>
        <taxon>Hexapoda</taxon>
        <taxon>Insecta</taxon>
        <taxon>Pterygota</taxon>
        <taxon>Neoptera</taxon>
        <taxon>Endopterygota</taxon>
        <taxon>Diptera</taxon>
        <taxon>Nematocera</taxon>
        <taxon>Chironomoidea</taxon>
        <taxon>Ceratopogonidae</taxon>
        <taxon>Ceratopogoninae</taxon>
        <taxon>Culicoides</taxon>
        <taxon>Monoculicoides</taxon>
    </lineage>
</organism>
<reference evidence="9" key="1">
    <citation type="submission" date="2018-04" db="EMBL/GenBank/DDBJ databases">
        <authorList>
            <person name="Go L.Y."/>
            <person name="Mitchell J.A."/>
        </authorList>
    </citation>
    <scope>NUCLEOTIDE SEQUENCE</scope>
    <source>
        <tissue evidence="9">Whole organism</tissue>
    </source>
</reference>